<feature type="compositionally biased region" description="Basic and acidic residues" evidence="1">
    <location>
        <begin position="1"/>
        <end position="16"/>
    </location>
</feature>
<evidence type="ECO:0000313" key="2">
    <source>
        <dbReference type="EMBL" id="QAY68712.1"/>
    </source>
</evidence>
<feature type="compositionally biased region" description="Basic and acidic residues" evidence="1">
    <location>
        <begin position="25"/>
        <end position="52"/>
    </location>
</feature>
<protein>
    <submittedName>
        <fullName evidence="2">Uncharacterized protein</fullName>
    </submittedName>
</protein>
<accession>A0A4P6EZV7</accession>
<evidence type="ECO:0000313" key="3">
    <source>
        <dbReference type="Proteomes" id="UP000292118"/>
    </source>
</evidence>
<sequence length="174" mass="18403">MSVVERDPDDGRRPGAELDAGGEARAPRREGERRGDVARLEQREGRPQRAEAGRVPVGVRDDGRLVGHRRGRAVAAEHEVPRVHPPGRPVGRAQAQVGAHEAAAREVADEVTGGGRAPARPPPTDPDGLEGGREDAVAERVPGVEPLPRPGGAERVEGPRGGRPTRRRHPAGGL</sequence>
<dbReference type="Proteomes" id="UP000292118">
    <property type="component" value="Chromosome"/>
</dbReference>
<organism evidence="2 3">
    <name type="scientific">Xylanimonas protaetiae</name>
    <dbReference type="NCBI Taxonomy" id="2509457"/>
    <lineage>
        <taxon>Bacteria</taxon>
        <taxon>Bacillati</taxon>
        <taxon>Actinomycetota</taxon>
        <taxon>Actinomycetes</taxon>
        <taxon>Micrococcales</taxon>
        <taxon>Promicromonosporaceae</taxon>
        <taxon>Xylanimonas</taxon>
    </lineage>
</organism>
<proteinExistence type="predicted"/>
<evidence type="ECO:0000256" key="1">
    <source>
        <dbReference type="SAM" id="MobiDB-lite"/>
    </source>
</evidence>
<feature type="compositionally biased region" description="Low complexity" evidence="1">
    <location>
        <begin position="89"/>
        <end position="101"/>
    </location>
</feature>
<reference evidence="2 3" key="1">
    <citation type="submission" date="2019-01" db="EMBL/GenBank/DDBJ databases">
        <title>Genome sequencing of strain FW10M-9.</title>
        <authorList>
            <person name="Heo J."/>
            <person name="Kim S.-J."/>
            <person name="Kim J.-S."/>
            <person name="Hong S.-B."/>
            <person name="Kwon S.-W."/>
        </authorList>
    </citation>
    <scope>NUCLEOTIDE SEQUENCE [LARGE SCALE GENOMIC DNA]</scope>
    <source>
        <strain evidence="2 3">FW10M-9</strain>
    </source>
</reference>
<feature type="compositionally biased region" description="Basic residues" evidence="1">
    <location>
        <begin position="163"/>
        <end position="174"/>
    </location>
</feature>
<gene>
    <name evidence="2" type="ORF">ET471_00520</name>
</gene>
<dbReference type="AlphaFoldDB" id="A0A4P6EZV7"/>
<name>A0A4P6EZV7_9MICO</name>
<dbReference type="EMBL" id="CP035493">
    <property type="protein sequence ID" value="QAY68712.1"/>
    <property type="molecule type" value="Genomic_DNA"/>
</dbReference>
<feature type="region of interest" description="Disordered" evidence="1">
    <location>
        <begin position="1"/>
        <end position="174"/>
    </location>
</feature>
<keyword evidence="3" id="KW-1185">Reference proteome</keyword>
<dbReference type="RefSeq" id="WP_129186115.1">
    <property type="nucleotide sequence ID" value="NZ_CP035493.1"/>
</dbReference>
<dbReference type="KEGG" id="xya:ET471_00520"/>